<evidence type="ECO:0000256" key="2">
    <source>
        <dbReference type="ARBA" id="ARBA00012438"/>
    </source>
</evidence>
<keyword evidence="5" id="KW-0547">Nucleotide-binding</keyword>
<dbReference type="InterPro" id="IPR036890">
    <property type="entry name" value="HATPase_C_sf"/>
</dbReference>
<dbReference type="InterPro" id="IPR050482">
    <property type="entry name" value="Sensor_HK_TwoCompSys"/>
</dbReference>
<feature type="transmembrane region" description="Helical" evidence="9">
    <location>
        <begin position="160"/>
        <end position="187"/>
    </location>
</feature>
<evidence type="ECO:0000259" key="10">
    <source>
        <dbReference type="SMART" id="SM00387"/>
    </source>
</evidence>
<dbReference type="InterPro" id="IPR025828">
    <property type="entry name" value="Put_sensor_dom"/>
</dbReference>
<keyword evidence="9" id="KW-1133">Transmembrane helix</keyword>
<evidence type="ECO:0000256" key="8">
    <source>
        <dbReference type="ARBA" id="ARBA00023012"/>
    </source>
</evidence>
<evidence type="ECO:0000256" key="4">
    <source>
        <dbReference type="ARBA" id="ARBA00022679"/>
    </source>
</evidence>
<dbReference type="Pfam" id="PF07730">
    <property type="entry name" value="HisKA_3"/>
    <property type="match status" value="1"/>
</dbReference>
<dbReference type="Gene3D" id="3.30.565.10">
    <property type="entry name" value="Histidine kinase-like ATPase, C-terminal domain"/>
    <property type="match status" value="1"/>
</dbReference>
<evidence type="ECO:0000256" key="5">
    <source>
        <dbReference type="ARBA" id="ARBA00022741"/>
    </source>
</evidence>
<dbReference type="Gene3D" id="1.20.5.1930">
    <property type="match status" value="1"/>
</dbReference>
<dbReference type="PANTHER" id="PTHR24421">
    <property type="entry name" value="NITRATE/NITRITE SENSOR PROTEIN NARX-RELATED"/>
    <property type="match status" value="1"/>
</dbReference>
<feature type="domain" description="Histidine kinase/HSP90-like ATPase" evidence="10">
    <location>
        <begin position="323"/>
        <end position="413"/>
    </location>
</feature>
<dbReference type="EC" id="2.7.13.3" evidence="2"/>
<evidence type="ECO:0000256" key="9">
    <source>
        <dbReference type="SAM" id="Phobius"/>
    </source>
</evidence>
<evidence type="ECO:0000256" key="7">
    <source>
        <dbReference type="ARBA" id="ARBA00022840"/>
    </source>
</evidence>
<name>A0A316I037_9PSEU</name>
<dbReference type="PANTHER" id="PTHR24421:SF10">
    <property type="entry name" value="NITRATE_NITRITE SENSOR PROTEIN NARQ"/>
    <property type="match status" value="1"/>
</dbReference>
<accession>A0A316I037</accession>
<sequence>MSAVWGGVRRTVPTMVLMAPSSVVTALFPLALLVAALAIVAGGVGLVFLPMVLVVLRLWTDTHRVLAGHLLGRPVRRRFQPLRGGVFSWWRGVFGDPTTWRDLAWLPVQVVIGLPLGLLTALLLGLLLASLGGTLFWWALPDSDPVQLLPGVTIADWGTAVLSGVPVLMVSGVLLIFVVPGLARWWAALTLAVLDRSDAEELEERVEVLTESRAGALAAHGAELRRIERDLHDGIQARLVSIALRLGIVRQTMTTEPDVASTLLAEASEGVEAAMTELRTIVRAIYPPILADRGLAGAVRSLVADCPVPAHLDLDETGELPAAVETAAYFALAEALTNVAKHSGAKSVDVRVRTAGEWLVVEVTDDGRGGIDEAGGSGVVGIRRRVAALDGVVKVESPAGGPSRIVVELPCGR</sequence>
<dbReference type="InterPro" id="IPR003594">
    <property type="entry name" value="HATPase_dom"/>
</dbReference>
<evidence type="ECO:0000256" key="6">
    <source>
        <dbReference type="ARBA" id="ARBA00022777"/>
    </source>
</evidence>
<keyword evidence="7" id="KW-0067">ATP-binding</keyword>
<dbReference type="Pfam" id="PF02518">
    <property type="entry name" value="HATPase_c"/>
    <property type="match status" value="1"/>
</dbReference>
<keyword evidence="6 11" id="KW-0418">Kinase</keyword>
<reference evidence="11 12" key="1">
    <citation type="submission" date="2018-05" db="EMBL/GenBank/DDBJ databases">
        <title>Genomic Encyclopedia of Type Strains, Phase IV (KMG-IV): sequencing the most valuable type-strain genomes for metagenomic binning, comparative biology and taxonomic classification.</title>
        <authorList>
            <person name="Goeker M."/>
        </authorList>
    </citation>
    <scope>NUCLEOTIDE SEQUENCE [LARGE SCALE GENOMIC DNA]</scope>
    <source>
        <strain evidence="11 12">DSM 45480</strain>
    </source>
</reference>
<dbReference type="SMART" id="SM00387">
    <property type="entry name" value="HATPase_c"/>
    <property type="match status" value="1"/>
</dbReference>
<proteinExistence type="predicted"/>
<dbReference type="Proteomes" id="UP000246005">
    <property type="component" value="Unassembled WGS sequence"/>
</dbReference>
<dbReference type="GO" id="GO:0005524">
    <property type="term" value="F:ATP binding"/>
    <property type="evidence" value="ECO:0007669"/>
    <property type="project" value="UniProtKB-KW"/>
</dbReference>
<dbReference type="AlphaFoldDB" id="A0A316I037"/>
<dbReference type="GO" id="GO:0016020">
    <property type="term" value="C:membrane"/>
    <property type="evidence" value="ECO:0007669"/>
    <property type="project" value="InterPro"/>
</dbReference>
<comment type="caution">
    <text evidence="11">The sequence shown here is derived from an EMBL/GenBank/DDBJ whole genome shotgun (WGS) entry which is preliminary data.</text>
</comment>
<organism evidence="11 12">
    <name type="scientific">Lentzea atacamensis</name>
    <dbReference type="NCBI Taxonomy" id="531938"/>
    <lineage>
        <taxon>Bacteria</taxon>
        <taxon>Bacillati</taxon>
        <taxon>Actinomycetota</taxon>
        <taxon>Actinomycetes</taxon>
        <taxon>Pseudonocardiales</taxon>
        <taxon>Pseudonocardiaceae</taxon>
        <taxon>Lentzea</taxon>
    </lineage>
</organism>
<dbReference type="CDD" id="cd16917">
    <property type="entry name" value="HATPase_UhpB-NarQ-NarX-like"/>
    <property type="match status" value="1"/>
</dbReference>
<dbReference type="RefSeq" id="WP_211337385.1">
    <property type="nucleotide sequence ID" value="NZ_QGHB01000005.1"/>
</dbReference>
<evidence type="ECO:0000256" key="1">
    <source>
        <dbReference type="ARBA" id="ARBA00000085"/>
    </source>
</evidence>
<evidence type="ECO:0000256" key="3">
    <source>
        <dbReference type="ARBA" id="ARBA00022553"/>
    </source>
</evidence>
<feature type="transmembrane region" description="Helical" evidence="9">
    <location>
        <begin position="110"/>
        <end position="140"/>
    </location>
</feature>
<gene>
    <name evidence="11" type="ORF">C8D88_105349</name>
</gene>
<keyword evidence="8" id="KW-0902">Two-component regulatory system</keyword>
<evidence type="ECO:0000313" key="11">
    <source>
        <dbReference type="EMBL" id="PWK86306.1"/>
    </source>
</evidence>
<dbReference type="EMBL" id="QGHB01000005">
    <property type="protein sequence ID" value="PWK86306.1"/>
    <property type="molecule type" value="Genomic_DNA"/>
</dbReference>
<feature type="transmembrane region" description="Helical" evidence="9">
    <location>
        <begin position="26"/>
        <end position="56"/>
    </location>
</feature>
<dbReference type="SUPFAM" id="SSF55874">
    <property type="entry name" value="ATPase domain of HSP90 chaperone/DNA topoisomerase II/histidine kinase"/>
    <property type="match status" value="1"/>
</dbReference>
<keyword evidence="9" id="KW-0472">Membrane</keyword>
<dbReference type="InterPro" id="IPR011712">
    <property type="entry name" value="Sig_transdc_His_kin_sub3_dim/P"/>
</dbReference>
<keyword evidence="3" id="KW-0597">Phosphoprotein</keyword>
<dbReference type="GO" id="GO:0046983">
    <property type="term" value="F:protein dimerization activity"/>
    <property type="evidence" value="ECO:0007669"/>
    <property type="project" value="InterPro"/>
</dbReference>
<keyword evidence="4" id="KW-0808">Transferase</keyword>
<evidence type="ECO:0000313" key="12">
    <source>
        <dbReference type="Proteomes" id="UP000246005"/>
    </source>
</evidence>
<protein>
    <recommendedName>
        <fullName evidence="2">histidine kinase</fullName>
        <ecNumber evidence="2">2.7.13.3</ecNumber>
    </recommendedName>
</protein>
<dbReference type="GO" id="GO:0000155">
    <property type="term" value="F:phosphorelay sensor kinase activity"/>
    <property type="evidence" value="ECO:0007669"/>
    <property type="project" value="InterPro"/>
</dbReference>
<dbReference type="Pfam" id="PF13796">
    <property type="entry name" value="Sensor"/>
    <property type="match status" value="1"/>
</dbReference>
<keyword evidence="9" id="KW-0812">Transmembrane</keyword>
<comment type="catalytic activity">
    <reaction evidence="1">
        <text>ATP + protein L-histidine = ADP + protein N-phospho-L-histidine.</text>
        <dbReference type="EC" id="2.7.13.3"/>
    </reaction>
</comment>